<organism evidence="1 2">
    <name type="scientific">Wuchereria bancrofti</name>
    <dbReference type="NCBI Taxonomy" id="6293"/>
    <lineage>
        <taxon>Eukaryota</taxon>
        <taxon>Metazoa</taxon>
        <taxon>Ecdysozoa</taxon>
        <taxon>Nematoda</taxon>
        <taxon>Chromadorea</taxon>
        <taxon>Rhabditida</taxon>
        <taxon>Spirurina</taxon>
        <taxon>Spiruromorpha</taxon>
        <taxon>Filarioidea</taxon>
        <taxon>Onchocercidae</taxon>
        <taxon>Wuchereria</taxon>
    </lineage>
</organism>
<name>A0A3P7E133_WUCBA</name>
<dbReference type="EMBL" id="UYWW01007534">
    <property type="protein sequence ID" value="VDM15303.1"/>
    <property type="molecule type" value="Genomic_DNA"/>
</dbReference>
<dbReference type="Proteomes" id="UP000270924">
    <property type="component" value="Unassembled WGS sequence"/>
</dbReference>
<evidence type="ECO:0000313" key="2">
    <source>
        <dbReference type="Proteomes" id="UP000270924"/>
    </source>
</evidence>
<dbReference type="AlphaFoldDB" id="A0A3P7E133"/>
<gene>
    <name evidence="1" type="ORF">WBA_LOCUS8689</name>
</gene>
<keyword evidence="2" id="KW-1185">Reference proteome</keyword>
<accession>A0A3P7E133</accession>
<reference evidence="1 2" key="1">
    <citation type="submission" date="2018-11" db="EMBL/GenBank/DDBJ databases">
        <authorList>
            <consortium name="Pathogen Informatics"/>
        </authorList>
    </citation>
    <scope>NUCLEOTIDE SEQUENCE [LARGE SCALE GENOMIC DNA]</scope>
</reference>
<dbReference type="InParanoid" id="A0A3P7E133"/>
<protein>
    <submittedName>
        <fullName evidence="1">Uncharacterized protein</fullName>
    </submittedName>
</protein>
<proteinExistence type="predicted"/>
<sequence length="65" mass="7768">MVQRVRLRYRQCRDSVRQGLLPLKSVSNIVLPPQRPLSLNRLIFLLSFFNSKYFDFISLLSKRRS</sequence>
<evidence type="ECO:0000313" key="1">
    <source>
        <dbReference type="EMBL" id="VDM15303.1"/>
    </source>
</evidence>